<organism evidence="1 2">
    <name type="scientific">Elysia chlorotica</name>
    <name type="common">Eastern emerald elysia</name>
    <name type="synonym">Sea slug</name>
    <dbReference type="NCBI Taxonomy" id="188477"/>
    <lineage>
        <taxon>Eukaryota</taxon>
        <taxon>Metazoa</taxon>
        <taxon>Spiralia</taxon>
        <taxon>Lophotrochozoa</taxon>
        <taxon>Mollusca</taxon>
        <taxon>Gastropoda</taxon>
        <taxon>Heterobranchia</taxon>
        <taxon>Euthyneura</taxon>
        <taxon>Panpulmonata</taxon>
        <taxon>Sacoglossa</taxon>
        <taxon>Placobranchoidea</taxon>
        <taxon>Plakobranchidae</taxon>
        <taxon>Elysia</taxon>
    </lineage>
</organism>
<dbReference type="AlphaFoldDB" id="A0A433SZK9"/>
<protein>
    <submittedName>
        <fullName evidence="1">Uncharacterized protein</fullName>
    </submittedName>
</protein>
<comment type="caution">
    <text evidence="1">The sequence shown here is derived from an EMBL/GenBank/DDBJ whole genome shotgun (WGS) entry which is preliminary data.</text>
</comment>
<accession>A0A433SZK9</accession>
<sequence>MDPEKVKQNKQIIESIKKIGAIATFEKFMCKEIVDSIKKEGALATVEKGLISLDEFECAQLFENGLKEIEEKEKQLKLDVPKGTYIKFDCSKNGKEYLICSEKRPEKKDKEECTPKLMRDENGVGYVEIGGYEDDDDEHFVKRKHYYFYSKDPGYGKTPFCKALLDRTNAAHILGFSNELNVLEYAQFLVIDDFGPDRKIDMANLKCLTSGLAFACSGDVQPRKDAQLIIFSNNHLFDVMGDPEDETRKIPEREAKILLDRFFIYRLDETENETEETDRFKHTAS</sequence>
<evidence type="ECO:0000313" key="1">
    <source>
        <dbReference type="EMBL" id="RUS74738.1"/>
    </source>
</evidence>
<evidence type="ECO:0000313" key="2">
    <source>
        <dbReference type="Proteomes" id="UP000271974"/>
    </source>
</evidence>
<dbReference type="EMBL" id="RQTK01000804">
    <property type="protein sequence ID" value="RUS74738.1"/>
    <property type="molecule type" value="Genomic_DNA"/>
</dbReference>
<dbReference type="Proteomes" id="UP000271974">
    <property type="component" value="Unassembled WGS sequence"/>
</dbReference>
<name>A0A433SZK9_ELYCH</name>
<keyword evidence="2" id="KW-1185">Reference proteome</keyword>
<proteinExistence type="predicted"/>
<reference evidence="1 2" key="1">
    <citation type="submission" date="2019-01" db="EMBL/GenBank/DDBJ databases">
        <title>A draft genome assembly of the solar-powered sea slug Elysia chlorotica.</title>
        <authorList>
            <person name="Cai H."/>
            <person name="Li Q."/>
            <person name="Fang X."/>
            <person name="Li J."/>
            <person name="Curtis N.E."/>
            <person name="Altenburger A."/>
            <person name="Shibata T."/>
            <person name="Feng M."/>
            <person name="Maeda T."/>
            <person name="Schwartz J.A."/>
            <person name="Shigenobu S."/>
            <person name="Lundholm N."/>
            <person name="Nishiyama T."/>
            <person name="Yang H."/>
            <person name="Hasebe M."/>
            <person name="Li S."/>
            <person name="Pierce S.K."/>
            <person name="Wang J."/>
        </authorList>
    </citation>
    <scope>NUCLEOTIDE SEQUENCE [LARGE SCALE GENOMIC DNA]</scope>
    <source>
        <strain evidence="1">EC2010</strain>
        <tissue evidence="1">Whole organism of an adult</tissue>
    </source>
</reference>
<gene>
    <name evidence="1" type="ORF">EGW08_017512</name>
</gene>